<dbReference type="Pfam" id="PF10926">
    <property type="entry name" value="DUF2800"/>
    <property type="match status" value="1"/>
</dbReference>
<dbReference type="InterPro" id="IPR021229">
    <property type="entry name" value="DUF2800"/>
</dbReference>
<dbReference type="Gene3D" id="3.90.320.10">
    <property type="match status" value="1"/>
</dbReference>
<organism evidence="1 2">
    <name type="scientific">Serratia fonticola</name>
    <dbReference type="NCBI Taxonomy" id="47917"/>
    <lineage>
        <taxon>Bacteria</taxon>
        <taxon>Pseudomonadati</taxon>
        <taxon>Pseudomonadota</taxon>
        <taxon>Gammaproteobacteria</taxon>
        <taxon>Enterobacterales</taxon>
        <taxon>Yersiniaceae</taxon>
        <taxon>Serratia</taxon>
    </lineage>
</organism>
<dbReference type="EMBL" id="CP133586">
    <property type="protein sequence ID" value="WMT12549.1"/>
    <property type="molecule type" value="Genomic_DNA"/>
</dbReference>
<evidence type="ECO:0000313" key="2">
    <source>
        <dbReference type="Proteomes" id="UP001235341"/>
    </source>
</evidence>
<accession>A0ABY9PGJ8</accession>
<proteinExistence type="predicted"/>
<name>A0ABY9PGJ8_SERFO</name>
<keyword evidence="2" id="KW-1185">Reference proteome</keyword>
<sequence>MPNYHPNVRPSSAHRWLRCLGSVAMEALAPDNDNIYSEEGHVAHLIGECVLRNRIDIANGKDLWAKGGCETAAYLNTHPLAKDPKRAPGDNGPVVDEEMVEKVGEYVDTVWELAQGNELLIEQRIDFSEIVGVPGQSGTADAVILSGDELQIHDLKYGAGKWVSAYKNEQLQLYALGALNQFGMLQDFNKVRLFIHQPRRGNVSEWAVSIDELNEFAERAREATAEAFIIANISKCENELPLIDTLTPGDIQCHFCKAKAICPGLERGCVNAISGGSFCGSAQEDPQIADAVENVPNMDLTHLGEVYSQLGIIKLWTDAIDARALKTMSEGVPVPGLKLIEGRKGKREWSNDEEAVALLKDQFRYKNEVVYTAKVVSPTQAETLIKKVKPRQWAKLEKIITRADGKPKVVLEDDPRPALIINHENDFDDVDAAEAAAEFI</sequence>
<dbReference type="Proteomes" id="UP001235341">
    <property type="component" value="Chromosome"/>
</dbReference>
<protein>
    <submittedName>
        <fullName evidence="1">DUF2800 domain-containing protein</fullName>
    </submittedName>
</protein>
<reference evidence="1 2" key="1">
    <citation type="submission" date="2023-08" db="EMBL/GenBank/DDBJ databases">
        <title>Complete Genome and Methylome dissection of Serratia fonticola NEB369.</title>
        <authorList>
            <person name="Fomenkov A."/>
            <person name="Roberts R.D."/>
        </authorList>
    </citation>
    <scope>NUCLEOTIDE SEQUENCE [LARGE SCALE GENOMIC DNA]</scope>
    <source>
        <strain evidence="1 2">NEB369</strain>
    </source>
</reference>
<dbReference type="InterPro" id="IPR011604">
    <property type="entry name" value="PDDEXK-like_dom_sf"/>
</dbReference>
<gene>
    <name evidence="1" type="ORF">RFB13_14865</name>
</gene>
<evidence type="ECO:0000313" key="1">
    <source>
        <dbReference type="EMBL" id="WMT12549.1"/>
    </source>
</evidence>
<dbReference type="RefSeq" id="WP_309204812.1">
    <property type="nucleotide sequence ID" value="NZ_CP133586.1"/>
</dbReference>